<dbReference type="SUPFAM" id="SSF56327">
    <property type="entry name" value="LDH C-terminal domain-like"/>
    <property type="match status" value="1"/>
</dbReference>
<comment type="similarity">
    <text evidence="1">Belongs to the LDH/MDH superfamily. LDH family.</text>
</comment>
<dbReference type="Pfam" id="PF02866">
    <property type="entry name" value="Ldh_1_C"/>
    <property type="match status" value="1"/>
</dbReference>
<name>A0A0R2C9F3_9LACO</name>
<comment type="caution">
    <text evidence="3">The sequence shown here is derived from an EMBL/GenBank/DDBJ whole genome shotgun (WGS) entry which is preliminary data.</text>
</comment>
<dbReference type="SUPFAM" id="SSF51735">
    <property type="entry name" value="NAD(P)-binding Rossmann-fold domains"/>
    <property type="match status" value="1"/>
</dbReference>
<dbReference type="EMBL" id="AYZK01000001">
    <property type="protein sequence ID" value="KRM88000.1"/>
    <property type="molecule type" value="Genomic_DNA"/>
</dbReference>
<keyword evidence="4" id="KW-1185">Reference proteome</keyword>
<reference evidence="3 4" key="1">
    <citation type="journal article" date="2015" name="Genome Announc.">
        <title>Expanding the biotechnology potential of lactobacilli through comparative genomics of 213 strains and associated genera.</title>
        <authorList>
            <person name="Sun Z."/>
            <person name="Harris H.M."/>
            <person name="McCann A."/>
            <person name="Guo C."/>
            <person name="Argimon S."/>
            <person name="Zhang W."/>
            <person name="Yang X."/>
            <person name="Jeffery I.B."/>
            <person name="Cooney J.C."/>
            <person name="Kagawa T.F."/>
            <person name="Liu W."/>
            <person name="Song Y."/>
            <person name="Salvetti E."/>
            <person name="Wrobel A."/>
            <person name="Rasinkangas P."/>
            <person name="Parkhill J."/>
            <person name="Rea M.C."/>
            <person name="O'Sullivan O."/>
            <person name="Ritari J."/>
            <person name="Douillard F.P."/>
            <person name="Paul Ross R."/>
            <person name="Yang R."/>
            <person name="Briner A.E."/>
            <person name="Felis G.E."/>
            <person name="de Vos W.M."/>
            <person name="Barrangou R."/>
            <person name="Klaenhammer T.R."/>
            <person name="Caufield P.W."/>
            <person name="Cui Y."/>
            <person name="Zhang H."/>
            <person name="O'Toole P.W."/>
        </authorList>
    </citation>
    <scope>NUCLEOTIDE SEQUENCE [LARGE SCALE GENOMIC DNA]</scope>
    <source>
        <strain evidence="3 4">DSM 22698</strain>
    </source>
</reference>
<dbReference type="AlphaFoldDB" id="A0A0R2C9F3"/>
<dbReference type="PATRIC" id="fig|1423810.4.peg.286"/>
<dbReference type="InterPro" id="IPR036291">
    <property type="entry name" value="NAD(P)-bd_dom_sf"/>
</dbReference>
<proteinExistence type="inferred from homology"/>
<feature type="domain" description="Lactate/malate dehydrogenase C-terminal" evidence="2">
    <location>
        <begin position="150"/>
        <end position="299"/>
    </location>
</feature>
<evidence type="ECO:0000313" key="4">
    <source>
        <dbReference type="Proteomes" id="UP000051789"/>
    </source>
</evidence>
<accession>A0A0R2C9F3</accession>
<gene>
    <name evidence="3" type="ORF">FD19_GL000283</name>
</gene>
<evidence type="ECO:0000259" key="2">
    <source>
        <dbReference type="Pfam" id="PF02866"/>
    </source>
</evidence>
<dbReference type="InterPro" id="IPR022383">
    <property type="entry name" value="Lactate/malate_DH_C"/>
</dbReference>
<dbReference type="Gene3D" id="3.90.110.10">
    <property type="entry name" value="Lactate dehydrogenase/glycoside hydrolase, family 4, C-terminal"/>
    <property type="match status" value="1"/>
</dbReference>
<dbReference type="RefSeq" id="WP_056968945.1">
    <property type="nucleotide sequence ID" value="NZ_AYZK01000001.1"/>
</dbReference>
<dbReference type="PANTHER" id="PTHR43128:SF16">
    <property type="entry name" value="L-LACTATE DEHYDROGENASE"/>
    <property type="match status" value="1"/>
</dbReference>
<dbReference type="InterPro" id="IPR015955">
    <property type="entry name" value="Lactate_DH/Glyco_Ohase_4_C"/>
</dbReference>
<dbReference type="Gene3D" id="3.40.50.720">
    <property type="entry name" value="NAD(P)-binding Rossmann-like Domain"/>
    <property type="match status" value="1"/>
</dbReference>
<sequence length="305" mass="31630">MQTVVVYGNSPTTTATIAALMHLDDGLVVTVPDDSNGALFNDLVALGGMGHNTLAKATPKVVAEADLLVFTDTLPADADADDANALTAANIKMVREALNGAMANGFTGTLLVATTRDELLTYFAQRFSGVASDHVLGVGTAAHSLFTANRIAQELNVPVHNVAVDVVGTATDYQVLWSRAAVSTVPLLSMVQNDAAKVSAEIIQTVNRELQQFAAGIGAAVTADVVARIAAVLLSTQTDIVPLTLIDGTGAGLTVVARPAVVGRQHVQVLPRVAGAQAEEEALKEITDRVLAAIHDIEHQSNGSK</sequence>
<dbReference type="GO" id="GO:0004459">
    <property type="term" value="F:L-lactate dehydrogenase (NAD+) activity"/>
    <property type="evidence" value="ECO:0007669"/>
    <property type="project" value="TreeGrafter"/>
</dbReference>
<dbReference type="Proteomes" id="UP000051789">
    <property type="component" value="Unassembled WGS sequence"/>
</dbReference>
<evidence type="ECO:0000313" key="3">
    <source>
        <dbReference type="EMBL" id="KRM88000.1"/>
    </source>
</evidence>
<evidence type="ECO:0000256" key="1">
    <source>
        <dbReference type="ARBA" id="ARBA00006054"/>
    </source>
</evidence>
<dbReference type="PANTHER" id="PTHR43128">
    <property type="entry name" value="L-2-HYDROXYCARBOXYLATE DEHYDROGENASE (NAD(P)(+))"/>
    <property type="match status" value="1"/>
</dbReference>
<dbReference type="GO" id="GO:0006089">
    <property type="term" value="P:lactate metabolic process"/>
    <property type="evidence" value="ECO:0007669"/>
    <property type="project" value="TreeGrafter"/>
</dbReference>
<dbReference type="STRING" id="1423810.FD19_GL000283"/>
<protein>
    <recommendedName>
        <fullName evidence="2">Lactate/malate dehydrogenase C-terminal domain-containing protein</fullName>
    </recommendedName>
</protein>
<organism evidence="3 4">
    <name type="scientific">Lacticaseibacillus thailandensis DSM 22698 = JCM 13996</name>
    <dbReference type="NCBI Taxonomy" id="1423810"/>
    <lineage>
        <taxon>Bacteria</taxon>
        <taxon>Bacillati</taxon>
        <taxon>Bacillota</taxon>
        <taxon>Bacilli</taxon>
        <taxon>Lactobacillales</taxon>
        <taxon>Lactobacillaceae</taxon>
        <taxon>Lacticaseibacillus</taxon>
    </lineage>
</organism>